<evidence type="ECO:0000313" key="3">
    <source>
        <dbReference type="Proteomes" id="UP000694568"/>
    </source>
</evidence>
<dbReference type="Gene3D" id="3.90.320.10">
    <property type="match status" value="1"/>
</dbReference>
<dbReference type="Ensembl" id="ENSSLUT00000009063.1">
    <property type="protein sequence ID" value="ENSSLUP00000008779.1"/>
    <property type="gene ID" value="ENSSLUG00000004142.1"/>
</dbReference>
<reference evidence="2" key="1">
    <citation type="submission" date="2025-08" db="UniProtKB">
        <authorList>
            <consortium name="Ensembl"/>
        </authorList>
    </citation>
    <scope>IDENTIFICATION</scope>
</reference>
<organism evidence="2 3">
    <name type="scientific">Sander lucioperca</name>
    <name type="common">Pike-perch</name>
    <name type="synonym">Perca lucioperca</name>
    <dbReference type="NCBI Taxonomy" id="283035"/>
    <lineage>
        <taxon>Eukaryota</taxon>
        <taxon>Metazoa</taxon>
        <taxon>Chordata</taxon>
        <taxon>Craniata</taxon>
        <taxon>Vertebrata</taxon>
        <taxon>Euteleostomi</taxon>
        <taxon>Actinopterygii</taxon>
        <taxon>Neopterygii</taxon>
        <taxon>Teleostei</taxon>
        <taxon>Neoteleostei</taxon>
        <taxon>Acanthomorphata</taxon>
        <taxon>Eupercaria</taxon>
        <taxon>Perciformes</taxon>
        <taxon>Percoidei</taxon>
        <taxon>Percidae</taxon>
        <taxon>Luciopercinae</taxon>
        <taxon>Sander</taxon>
    </lineage>
</organism>
<dbReference type="InterPro" id="IPR019080">
    <property type="entry name" value="YqaJ_viral_recombinase"/>
</dbReference>
<dbReference type="AlphaFoldDB" id="A0A8C9XEE7"/>
<dbReference type="SUPFAM" id="SSF52980">
    <property type="entry name" value="Restriction endonuclease-like"/>
    <property type="match status" value="1"/>
</dbReference>
<dbReference type="Proteomes" id="UP000694568">
    <property type="component" value="Unplaced"/>
</dbReference>
<dbReference type="PANTHER" id="PTHR46609">
    <property type="entry name" value="EXONUCLEASE, PHAGE-TYPE/RECB, C-TERMINAL DOMAIN-CONTAINING PROTEIN"/>
    <property type="match status" value="1"/>
</dbReference>
<protein>
    <recommendedName>
        <fullName evidence="1">YqaJ viral recombinase domain-containing protein</fullName>
    </recommendedName>
</protein>
<feature type="domain" description="YqaJ viral recombinase" evidence="1">
    <location>
        <begin position="119"/>
        <end position="266"/>
    </location>
</feature>
<evidence type="ECO:0000313" key="2">
    <source>
        <dbReference type="Ensembl" id="ENSSLUP00000008779.1"/>
    </source>
</evidence>
<dbReference type="PANTHER" id="PTHR46609:SF8">
    <property type="entry name" value="YQAJ VIRAL RECOMBINASE DOMAIN-CONTAINING PROTEIN"/>
    <property type="match status" value="1"/>
</dbReference>
<dbReference type="GO" id="GO:0006281">
    <property type="term" value="P:DNA repair"/>
    <property type="evidence" value="ECO:0007669"/>
    <property type="project" value="UniProtKB-ARBA"/>
</dbReference>
<name>A0A8C9XEE7_SANLU</name>
<dbReference type="Pfam" id="PF09588">
    <property type="entry name" value="YqaJ"/>
    <property type="match status" value="1"/>
</dbReference>
<sequence>MREVSVTDMGCRWRKPAVAKATRPVSELYPQVEETYNALARDVTEEDMDWFRSALHGTLCGMTWLLSPEPQHQALPTVSQLVRKHKDRGLEAVLASLVLSEDQRLAILTVTVGQRADPQWQQHRQGRLTASNFGAVLSRRSSAPCPSLMKRLLGGQNLDGVLAVNWGIMNEPEGVKAFKMAHQVEVLDSGLFVSRSGILGASPDGLVGPSALLEVKCPYSQRNNTITEAVTEVPSFCLCVEGQGYALKKTHPYWHQVQGQLYLAGRDVCYFVVWTTKEAVIIPIAKDPAWGKHLLVLEDFYRQHVLPVLVRRED</sequence>
<proteinExistence type="predicted"/>
<keyword evidence="3" id="KW-1185">Reference proteome</keyword>
<evidence type="ECO:0000259" key="1">
    <source>
        <dbReference type="Pfam" id="PF09588"/>
    </source>
</evidence>
<dbReference type="InterPro" id="IPR011335">
    <property type="entry name" value="Restrct_endonuc-II-like"/>
</dbReference>
<dbReference type="InterPro" id="IPR011604">
    <property type="entry name" value="PDDEXK-like_dom_sf"/>
</dbReference>
<dbReference type="GeneTree" id="ENSGT00990000209829"/>
<dbReference type="InterPro" id="IPR051703">
    <property type="entry name" value="NF-kappa-B_Signaling_Reg"/>
</dbReference>
<reference evidence="2" key="2">
    <citation type="submission" date="2025-09" db="UniProtKB">
        <authorList>
            <consortium name="Ensembl"/>
        </authorList>
    </citation>
    <scope>IDENTIFICATION</scope>
</reference>
<accession>A0A8C9XEE7</accession>
<dbReference type="CDD" id="cd22343">
    <property type="entry name" value="PDDEXK_lambda_exonuclease-like"/>
    <property type="match status" value="1"/>
</dbReference>